<dbReference type="EMBL" id="MUGX01000029">
    <property type="protein sequence ID" value="OXA84705.1"/>
    <property type="molecule type" value="Genomic_DNA"/>
</dbReference>
<dbReference type="PROSITE" id="PS50994">
    <property type="entry name" value="INTEGRASE"/>
    <property type="match status" value="1"/>
</dbReference>
<feature type="domain" description="Integrase catalytic" evidence="3">
    <location>
        <begin position="129"/>
        <end position="332"/>
    </location>
</feature>
<dbReference type="OrthoDB" id="3193769at2"/>
<dbReference type="Proteomes" id="UP000198302">
    <property type="component" value="Unassembled WGS sequence"/>
</dbReference>
<evidence type="ECO:0000256" key="2">
    <source>
        <dbReference type="SAM" id="MobiDB-lite"/>
    </source>
</evidence>
<dbReference type="Proteomes" id="UP000032061">
    <property type="component" value="Unassembled WGS sequence"/>
</dbReference>
<dbReference type="RefSeq" id="WP_041515720.1">
    <property type="nucleotide sequence ID" value="NZ_JPRK01000002.1"/>
</dbReference>
<evidence type="ECO:0000313" key="7">
    <source>
        <dbReference type="Proteomes" id="UP000198302"/>
    </source>
</evidence>
<accession>A0A0D0ENI8</accession>
<gene>
    <name evidence="5" type="ORF">B0A73_19025</name>
    <name evidence="4" type="ORF">IW18_01115</name>
</gene>
<dbReference type="STRING" id="37752.IW18_01115"/>
<proteinExistence type="inferred from homology"/>
<dbReference type="InterPro" id="IPR012337">
    <property type="entry name" value="RNaseH-like_sf"/>
</dbReference>
<dbReference type="Pfam" id="PF22483">
    <property type="entry name" value="Mu-transpos_C_2"/>
    <property type="match status" value="1"/>
</dbReference>
<dbReference type="GO" id="GO:0003676">
    <property type="term" value="F:nucleic acid binding"/>
    <property type="evidence" value="ECO:0007669"/>
    <property type="project" value="InterPro"/>
</dbReference>
<comment type="similarity">
    <text evidence="1">Belongs to the transposase IS21/IS408/IS1162 family.</text>
</comment>
<dbReference type="PANTHER" id="PTHR35004">
    <property type="entry name" value="TRANSPOSASE RV3428C-RELATED"/>
    <property type="match status" value="1"/>
</dbReference>
<reference evidence="4 6" key="1">
    <citation type="submission" date="2015-01" db="EMBL/GenBank/DDBJ databases">
        <title>Genome of Flavobacterium hibernum DSM 12611.</title>
        <authorList>
            <person name="Stropko S.J."/>
            <person name="Pipes S.E."/>
            <person name="Newman J.D."/>
        </authorList>
    </citation>
    <scope>NUCLEOTIDE SEQUENCE [LARGE SCALE GENOMIC DNA]</scope>
    <source>
        <strain evidence="4 6">DSM 12611</strain>
    </source>
</reference>
<dbReference type="InterPro" id="IPR001584">
    <property type="entry name" value="Integrase_cat-core"/>
</dbReference>
<protein>
    <submittedName>
        <fullName evidence="5">Transposase</fullName>
    </submittedName>
</protein>
<keyword evidence="7" id="KW-1185">Reference proteome</keyword>
<dbReference type="InterPro" id="IPR036397">
    <property type="entry name" value="RNaseH_sf"/>
</dbReference>
<dbReference type="GO" id="GO:0015074">
    <property type="term" value="P:DNA integration"/>
    <property type="evidence" value="ECO:0007669"/>
    <property type="project" value="InterPro"/>
</dbReference>
<dbReference type="PANTHER" id="PTHR35004:SF8">
    <property type="entry name" value="TRANSPOSASE RV3428C-RELATED"/>
    <property type="match status" value="1"/>
</dbReference>
<dbReference type="SUPFAM" id="SSF53098">
    <property type="entry name" value="Ribonuclease H-like"/>
    <property type="match status" value="1"/>
</dbReference>
<organism evidence="4 6">
    <name type="scientific">Flavobacterium hibernum</name>
    <dbReference type="NCBI Taxonomy" id="37752"/>
    <lineage>
        <taxon>Bacteria</taxon>
        <taxon>Pseudomonadati</taxon>
        <taxon>Bacteroidota</taxon>
        <taxon>Flavobacteriia</taxon>
        <taxon>Flavobacteriales</taxon>
        <taxon>Flavobacteriaceae</taxon>
        <taxon>Flavobacterium</taxon>
    </lineage>
</organism>
<reference evidence="5 7" key="2">
    <citation type="submission" date="2016-11" db="EMBL/GenBank/DDBJ databases">
        <title>Whole genomes of Flavobacteriaceae.</title>
        <authorList>
            <person name="Stine C."/>
            <person name="Li C."/>
            <person name="Tadesse D."/>
        </authorList>
    </citation>
    <scope>NUCLEOTIDE SEQUENCE [LARGE SCALE GENOMIC DNA]</scope>
    <source>
        <strain evidence="5 7">ATCC 51468</strain>
    </source>
</reference>
<dbReference type="AlphaFoldDB" id="A0A0D0ENI8"/>
<dbReference type="Gene3D" id="3.30.420.10">
    <property type="entry name" value="Ribonuclease H-like superfamily/Ribonuclease H"/>
    <property type="match status" value="1"/>
</dbReference>
<evidence type="ECO:0000313" key="5">
    <source>
        <dbReference type="EMBL" id="OXA84705.1"/>
    </source>
</evidence>
<comment type="caution">
    <text evidence="4">The sequence shown here is derived from an EMBL/GenBank/DDBJ whole genome shotgun (WGS) entry which is preliminary data.</text>
</comment>
<name>A0A0D0ENI8_9FLAO</name>
<sequence length="517" mass="60431">MANNKLDMNKIRKVIKLHCNGKSKLFISRYLSLSRNTVKKYISLFEVLGLSLETVNKKTDTELDELFSQGPTEVISSRIEDLYAYFPQMERELKKVGITIQTMWERYIETHPDGLRVTQFRHRFRDWSNKVNPVMHMNHKAGDKMYVDYAGKTLSIIDKSTSEVQEVQFFVAILGASQYTYAEASMSQQKEDFVASVENAMRFFQGTPAAIVPDNLKSAVVRTSRFEPTINETLADLAEHYETTILPARAYRPRDKSLVEGAVKILYRRIYANLKDSKYFSIEELNQEIWNLLDAHNNKKLTGRPYSRFELFMEDERHELQPLPLERFEIKYQSLATVMQNGHVQLSQDKNYYSVPYQYLKKKVKLLYTSSTVEIYFKYNRIATHIRNPKPYIYTTNPEHMASTHQFVAQWNALRFIDWANSIDPAVGEYIMQIIESRNHPEQAYKSCLGILSFDKKVGAERLANACKRALDFKIYNFKTIQNILENSLDKIPMEHEKEEDQDLPDHGNIRGKNYYN</sequence>
<evidence type="ECO:0000256" key="1">
    <source>
        <dbReference type="ARBA" id="ARBA00009277"/>
    </source>
</evidence>
<evidence type="ECO:0000313" key="6">
    <source>
        <dbReference type="Proteomes" id="UP000032061"/>
    </source>
</evidence>
<evidence type="ECO:0000259" key="3">
    <source>
        <dbReference type="PROSITE" id="PS50994"/>
    </source>
</evidence>
<evidence type="ECO:0000313" key="4">
    <source>
        <dbReference type="EMBL" id="KIO54635.1"/>
    </source>
</evidence>
<dbReference type="EMBL" id="JPRK01000002">
    <property type="protein sequence ID" value="KIO54635.1"/>
    <property type="molecule type" value="Genomic_DNA"/>
</dbReference>
<dbReference type="NCBIfam" id="NF033546">
    <property type="entry name" value="transpos_IS21"/>
    <property type="match status" value="1"/>
</dbReference>
<feature type="region of interest" description="Disordered" evidence="2">
    <location>
        <begin position="495"/>
        <end position="517"/>
    </location>
</feature>
<dbReference type="InterPro" id="IPR054353">
    <property type="entry name" value="IstA-like_C"/>
</dbReference>
<feature type="compositionally biased region" description="Basic and acidic residues" evidence="2">
    <location>
        <begin position="495"/>
        <end position="509"/>
    </location>
</feature>